<dbReference type="OrthoDB" id="1099063at2759"/>
<feature type="compositionally biased region" description="Polar residues" evidence="2">
    <location>
        <begin position="281"/>
        <end position="291"/>
    </location>
</feature>
<proteinExistence type="predicted"/>
<keyword evidence="1" id="KW-0694">RNA-binding</keyword>
<dbReference type="EMBL" id="JAAPAO010000814">
    <property type="protein sequence ID" value="KAF4653500.1"/>
    <property type="molecule type" value="Genomic_DNA"/>
</dbReference>
<accession>A0A7J6L236</accession>
<dbReference type="InterPro" id="IPR050907">
    <property type="entry name" value="SRSF"/>
</dbReference>
<dbReference type="Proteomes" id="UP000591131">
    <property type="component" value="Unassembled WGS sequence"/>
</dbReference>
<protein>
    <submittedName>
        <fullName evidence="4">H/ACA snoRNP pseudouridylase subunit</fullName>
    </submittedName>
</protein>
<sequence>MSIRSPTANEMPVDGSGPSFANRSTSSRNDDEFSPAYYFLKVYVGGLPRGMLTYFSRYGSVADTWLYRSSDPTKMNLPPYGFVTFRNAADADAAVVSEHEYHGSHTLQVNYATMKKSISSSGSLESTIPSGSLDDSAIGSVSASATTFQGATEADLGEFFSQWGLVLLILTSPSDPSSCFVQYSAREGALRLLAEQGLSFKGATVSVTQRNVSANLGYDDKTLIRRATDRHMALSGRSCEGSTDISLLNIPTDPPQLPKLRGYEFDKGRLMAGRPHGDTTVPITTRSSSSKEAVLRPRGATKSGENSGRSPPRNGRRTPADDDWNDEEDRRSKRARRGSASLSRSRRRNSDRVM</sequence>
<evidence type="ECO:0000259" key="3">
    <source>
        <dbReference type="PROSITE" id="PS50102"/>
    </source>
</evidence>
<dbReference type="SMART" id="SM00360">
    <property type="entry name" value="RRM"/>
    <property type="match status" value="1"/>
</dbReference>
<evidence type="ECO:0000256" key="2">
    <source>
        <dbReference type="SAM" id="MobiDB-lite"/>
    </source>
</evidence>
<dbReference type="GO" id="GO:0003723">
    <property type="term" value="F:RNA binding"/>
    <property type="evidence" value="ECO:0007669"/>
    <property type="project" value="UniProtKB-UniRule"/>
</dbReference>
<dbReference type="CDD" id="cd00590">
    <property type="entry name" value="RRM_SF"/>
    <property type="match status" value="1"/>
</dbReference>
<name>A0A7J6L236_PERCH</name>
<dbReference type="Gene3D" id="3.30.70.330">
    <property type="match status" value="1"/>
</dbReference>
<feature type="region of interest" description="Disordered" evidence="2">
    <location>
        <begin position="1"/>
        <end position="29"/>
    </location>
</feature>
<evidence type="ECO:0000313" key="5">
    <source>
        <dbReference type="Proteomes" id="UP000591131"/>
    </source>
</evidence>
<dbReference type="PANTHER" id="PTHR23147">
    <property type="entry name" value="SERINE/ARGININE RICH SPLICING FACTOR"/>
    <property type="match status" value="1"/>
</dbReference>
<dbReference type="InterPro" id="IPR035979">
    <property type="entry name" value="RBD_domain_sf"/>
</dbReference>
<evidence type="ECO:0000256" key="1">
    <source>
        <dbReference type="PROSITE-ProRule" id="PRU00176"/>
    </source>
</evidence>
<dbReference type="InterPro" id="IPR000504">
    <property type="entry name" value="RRM_dom"/>
</dbReference>
<comment type="caution">
    <text evidence="4">The sequence shown here is derived from an EMBL/GenBank/DDBJ whole genome shotgun (WGS) entry which is preliminary data.</text>
</comment>
<dbReference type="InterPro" id="IPR012677">
    <property type="entry name" value="Nucleotide-bd_a/b_plait_sf"/>
</dbReference>
<gene>
    <name evidence="4" type="primary">GAR1_2</name>
    <name evidence="4" type="ORF">FOL47_010484</name>
</gene>
<dbReference type="AlphaFoldDB" id="A0A7J6L236"/>
<reference evidence="4 5" key="1">
    <citation type="submission" date="2020-04" db="EMBL/GenBank/DDBJ databases">
        <title>Perkinsus chesapeaki whole genome sequence.</title>
        <authorList>
            <person name="Bogema D.R."/>
        </authorList>
    </citation>
    <scope>NUCLEOTIDE SEQUENCE [LARGE SCALE GENOMIC DNA]</scope>
    <source>
        <strain evidence="4">ATCC PRA-425</strain>
    </source>
</reference>
<organism evidence="4 5">
    <name type="scientific">Perkinsus chesapeaki</name>
    <name type="common">Clam parasite</name>
    <name type="synonym">Perkinsus andrewsi</name>
    <dbReference type="NCBI Taxonomy" id="330153"/>
    <lineage>
        <taxon>Eukaryota</taxon>
        <taxon>Sar</taxon>
        <taxon>Alveolata</taxon>
        <taxon>Perkinsozoa</taxon>
        <taxon>Perkinsea</taxon>
        <taxon>Perkinsida</taxon>
        <taxon>Perkinsidae</taxon>
        <taxon>Perkinsus</taxon>
    </lineage>
</organism>
<dbReference type="PROSITE" id="PS50102">
    <property type="entry name" value="RRM"/>
    <property type="match status" value="1"/>
</dbReference>
<evidence type="ECO:0000313" key="4">
    <source>
        <dbReference type="EMBL" id="KAF4653500.1"/>
    </source>
</evidence>
<keyword evidence="5" id="KW-1185">Reference proteome</keyword>
<feature type="domain" description="RRM" evidence="3">
    <location>
        <begin position="40"/>
        <end position="114"/>
    </location>
</feature>
<feature type="region of interest" description="Disordered" evidence="2">
    <location>
        <begin position="269"/>
        <end position="354"/>
    </location>
</feature>
<dbReference type="SUPFAM" id="SSF54928">
    <property type="entry name" value="RNA-binding domain, RBD"/>
    <property type="match status" value="2"/>
</dbReference>